<keyword evidence="3" id="KW-1185">Reference proteome</keyword>
<dbReference type="EMBL" id="PNYA01000024">
    <property type="protein sequence ID" value="PMS16546.1"/>
    <property type="molecule type" value="Genomic_DNA"/>
</dbReference>
<feature type="region of interest" description="Disordered" evidence="1">
    <location>
        <begin position="1"/>
        <end position="46"/>
    </location>
</feature>
<evidence type="ECO:0000313" key="3">
    <source>
        <dbReference type="Proteomes" id="UP000235616"/>
    </source>
</evidence>
<evidence type="ECO:0000256" key="1">
    <source>
        <dbReference type="SAM" id="MobiDB-lite"/>
    </source>
</evidence>
<dbReference type="InterPro" id="IPR010751">
    <property type="entry name" value="TrfA"/>
</dbReference>
<comment type="caution">
    <text evidence="2">The sequence shown here is derived from an EMBL/GenBank/DDBJ whole genome shotgun (WGS) entry which is preliminary data.</text>
</comment>
<name>A0A2N7VHC9_9BURK</name>
<dbReference type="AlphaFoldDB" id="A0A2N7VHC9"/>
<organism evidence="2 3">
    <name type="scientific">Trinickia dabaoshanensis</name>
    <dbReference type="NCBI Taxonomy" id="564714"/>
    <lineage>
        <taxon>Bacteria</taxon>
        <taxon>Pseudomonadati</taxon>
        <taxon>Pseudomonadota</taxon>
        <taxon>Betaproteobacteria</taxon>
        <taxon>Burkholderiales</taxon>
        <taxon>Burkholderiaceae</taxon>
        <taxon>Trinickia</taxon>
    </lineage>
</organism>
<dbReference type="Proteomes" id="UP000235616">
    <property type="component" value="Unassembled WGS sequence"/>
</dbReference>
<evidence type="ECO:0000313" key="2">
    <source>
        <dbReference type="EMBL" id="PMS16546.1"/>
    </source>
</evidence>
<sequence length="388" mass="42807">MSTHLRQVFPRPGANVPAAGASAATRRRQLSVGRRKASDGAKKSATRSDILPIAPIIVRSAEPMPGIVRATGRGFAPAADWPIGLPMVPNLVSRSALFSCVRTVVPNEPDEDASAPRIVGVVIEKRVASTSQYKVVYRGEVLNQADGEVWQVAILTARQAGAAGLPVTFSLNEWCRVLNRRENDQRTNTAIVRSLKRLMGAFLMVENRESGEDVWVNLIERVKRDPTSGRYMISINPLIVSLFTDDVTEIDLRRKARLRSSLAKWMHDYFSTHSHPIPMALERLQELSGMAANTALRNVRIKVREAIEELQTCEPPLFAKGTVIERDKLHVVKATNSLFRPPKPVVVATVPPKAVMPLADDISDALAERDRRSTAEKAAARQRSRVAL</sequence>
<accession>A0A2N7VHC9</accession>
<dbReference type="Pfam" id="PF07042">
    <property type="entry name" value="TrfA"/>
    <property type="match status" value="1"/>
</dbReference>
<reference evidence="2 3" key="1">
    <citation type="submission" date="2018-01" db="EMBL/GenBank/DDBJ databases">
        <title>Whole genome analyses suggest that Burkholderia sensu lato contains two further novel genera in the rhizoxinica-symbiotica group Mycetohabitans gen. nov., and Trinickia gen. nov.: implications for the evolution of diazotrophy and nodulation in the Burkholderiaceae.</title>
        <authorList>
            <person name="Estrada-de los Santos P."/>
            <person name="Palmer M."/>
            <person name="Chavez-Ramirez B."/>
            <person name="Beukes C."/>
            <person name="Steenkamp E.T."/>
            <person name="Hirsch A.M."/>
            <person name="Manyaka P."/>
            <person name="Maluk M."/>
            <person name="Lafos M."/>
            <person name="Crook M."/>
            <person name="Gross E."/>
            <person name="Simon M.F."/>
            <person name="Bueno dos Reis Junior F."/>
            <person name="Poole P.S."/>
            <person name="Venter S.N."/>
            <person name="James E.K."/>
        </authorList>
    </citation>
    <scope>NUCLEOTIDE SEQUENCE [LARGE SCALE GENOMIC DNA]</scope>
    <source>
        <strain evidence="2 3">GIMN1.004</strain>
    </source>
</reference>
<gene>
    <name evidence="2" type="ORF">C0Z18_23625</name>
</gene>
<feature type="compositionally biased region" description="Basic residues" evidence="1">
    <location>
        <begin position="25"/>
        <end position="35"/>
    </location>
</feature>
<protein>
    <submittedName>
        <fullName evidence="2">Uncharacterized protein</fullName>
    </submittedName>
</protein>
<proteinExistence type="predicted"/>
<feature type="compositionally biased region" description="Low complexity" evidence="1">
    <location>
        <begin position="12"/>
        <end position="24"/>
    </location>
</feature>